<dbReference type="EMBL" id="CP003014">
    <property type="protein sequence ID" value="AEO71739.1"/>
    <property type="molecule type" value="Genomic_DNA"/>
</dbReference>
<comment type="subcellular location">
    <subcellularLocation>
        <location evidence="2">Mitochondrion</location>
    </subcellularLocation>
</comment>
<keyword evidence="8" id="KW-1185">Reference proteome</keyword>
<keyword evidence="5" id="KW-0809">Transit peptide</keyword>
<dbReference type="RefSeq" id="XP_003658075.1">
    <property type="nucleotide sequence ID" value="XM_003658027.1"/>
</dbReference>
<feature type="region of interest" description="Disordered" evidence="6">
    <location>
        <begin position="76"/>
        <end position="174"/>
    </location>
</feature>
<dbReference type="GO" id="GO:0005739">
    <property type="term" value="C:mitochondrion"/>
    <property type="evidence" value="ECO:0007669"/>
    <property type="project" value="UniProtKB-SubCell"/>
</dbReference>
<dbReference type="GeneID" id="11522291"/>
<comment type="function">
    <text evidence="1">Required for respiratory activity and maintenance and expression of the mitochondrial genome.</text>
</comment>
<accession>G2RFY5</accession>
<feature type="compositionally biased region" description="Basic and acidic residues" evidence="6">
    <location>
        <begin position="104"/>
        <end position="113"/>
    </location>
</feature>
<evidence type="ECO:0000256" key="3">
    <source>
        <dbReference type="ARBA" id="ARBA00010895"/>
    </source>
</evidence>
<protein>
    <recommendedName>
        <fullName evidence="4">Required for respiratory growth protein 9, mitochondrial</fullName>
    </recommendedName>
</protein>
<dbReference type="AlphaFoldDB" id="G2RFY5"/>
<dbReference type="HOGENOM" id="CLU_047598_0_0_1"/>
<sequence length="311" mass="35043">MDCSCRTAALRIFVKSVAQVHVPVRAKTPRLAQYQAQVLYYQPGWLCKQRAASALPSAPRALHTSCVRNGAATAAQAGEGDVQNSSDHEAARVTETKPPVSEQAADRSKETKTQDAGPDPTSAASQQEKTAETGLKSSEKKAKKDKKEKKSKPKAEDEDEDANHPPPKKKEPWMIQKEALKKKFPEGWNPRKKLSPDALVGIRMLHKQFPEEYTTEVLAQKFEVSPEAIRRILKSKWNPDPDEEMDRQRRWFNRGKRVWTHWAALGKKPPRKWRAVGIVRDPSWNIPRGPTHKDKAARAEAQRRLAKGMLG</sequence>
<evidence type="ECO:0000256" key="6">
    <source>
        <dbReference type="SAM" id="MobiDB-lite"/>
    </source>
</evidence>
<evidence type="ECO:0000256" key="5">
    <source>
        <dbReference type="ARBA" id="ARBA00022946"/>
    </source>
</evidence>
<name>G2RFY5_THETT</name>
<reference evidence="7 8" key="1">
    <citation type="journal article" date="2011" name="Nat. Biotechnol.">
        <title>Comparative genomic analysis of the thermophilic biomass-degrading fungi Myceliophthora thermophila and Thielavia terrestris.</title>
        <authorList>
            <person name="Berka R.M."/>
            <person name="Grigoriev I.V."/>
            <person name="Otillar R."/>
            <person name="Salamov A."/>
            <person name="Grimwood J."/>
            <person name="Reid I."/>
            <person name="Ishmael N."/>
            <person name="John T."/>
            <person name="Darmond C."/>
            <person name="Moisan M.-C."/>
            <person name="Henrissat B."/>
            <person name="Coutinho P.M."/>
            <person name="Lombard V."/>
            <person name="Natvig D.O."/>
            <person name="Lindquist E."/>
            <person name="Schmutz J."/>
            <person name="Lucas S."/>
            <person name="Harris P."/>
            <person name="Powlowski J."/>
            <person name="Bellemare A."/>
            <person name="Taylor D."/>
            <person name="Butler G."/>
            <person name="de Vries R.P."/>
            <person name="Allijn I.E."/>
            <person name="van den Brink J."/>
            <person name="Ushinsky S."/>
            <person name="Storms R."/>
            <person name="Powell A.J."/>
            <person name="Paulsen I.T."/>
            <person name="Elbourne L.D.H."/>
            <person name="Baker S.E."/>
            <person name="Magnuson J."/>
            <person name="LaBoissiere S."/>
            <person name="Clutterbuck A.J."/>
            <person name="Martinez D."/>
            <person name="Wogulis M."/>
            <person name="de Leon A.L."/>
            <person name="Rey M.W."/>
            <person name="Tsang A."/>
        </authorList>
    </citation>
    <scope>NUCLEOTIDE SEQUENCE [LARGE SCALE GENOMIC DNA]</scope>
    <source>
        <strain evidence="8">ATCC 38088 / NRRL 8126</strain>
    </source>
</reference>
<dbReference type="PANTHER" id="PTHR13475:SF3">
    <property type="entry name" value="NEUGRIN"/>
    <property type="match status" value="1"/>
</dbReference>
<feature type="compositionally biased region" description="Basic and acidic residues" evidence="6">
    <location>
        <begin position="86"/>
        <end position="95"/>
    </location>
</feature>
<dbReference type="GO" id="GO:0005634">
    <property type="term" value="C:nucleus"/>
    <property type="evidence" value="ECO:0007669"/>
    <property type="project" value="TreeGrafter"/>
</dbReference>
<dbReference type="Proteomes" id="UP000008181">
    <property type="component" value="Chromosome 6"/>
</dbReference>
<evidence type="ECO:0000256" key="4">
    <source>
        <dbReference type="ARBA" id="ARBA00013566"/>
    </source>
</evidence>
<gene>
    <name evidence="7" type="ORF">THITE_2124541</name>
</gene>
<dbReference type="Pfam" id="PF06413">
    <property type="entry name" value="Neugrin"/>
    <property type="match status" value="1"/>
</dbReference>
<comment type="similarity">
    <text evidence="3">Belongs to the RRG9 family.</text>
</comment>
<dbReference type="OrthoDB" id="5578174at2759"/>
<dbReference type="STRING" id="578455.G2RFY5"/>
<dbReference type="PANTHER" id="PTHR13475">
    <property type="entry name" value="NEUGRIN"/>
    <property type="match status" value="1"/>
</dbReference>
<organism evidence="7 8">
    <name type="scientific">Thermothielavioides terrestris (strain ATCC 38088 / NRRL 8126)</name>
    <name type="common">Thielavia terrestris</name>
    <dbReference type="NCBI Taxonomy" id="578455"/>
    <lineage>
        <taxon>Eukaryota</taxon>
        <taxon>Fungi</taxon>
        <taxon>Dikarya</taxon>
        <taxon>Ascomycota</taxon>
        <taxon>Pezizomycotina</taxon>
        <taxon>Sordariomycetes</taxon>
        <taxon>Sordariomycetidae</taxon>
        <taxon>Sordariales</taxon>
        <taxon>Chaetomiaceae</taxon>
        <taxon>Thermothielavioides</taxon>
        <taxon>Thermothielavioides terrestris</taxon>
    </lineage>
</organism>
<evidence type="ECO:0000313" key="7">
    <source>
        <dbReference type="EMBL" id="AEO71739.1"/>
    </source>
</evidence>
<evidence type="ECO:0000256" key="1">
    <source>
        <dbReference type="ARBA" id="ARBA00003548"/>
    </source>
</evidence>
<dbReference type="eggNOG" id="ENOG502S7IA">
    <property type="taxonomic scope" value="Eukaryota"/>
</dbReference>
<evidence type="ECO:0000313" key="8">
    <source>
        <dbReference type="Proteomes" id="UP000008181"/>
    </source>
</evidence>
<feature type="compositionally biased region" description="Basic residues" evidence="6">
    <location>
        <begin position="143"/>
        <end position="152"/>
    </location>
</feature>
<dbReference type="KEGG" id="ttt:THITE_2124541"/>
<proteinExistence type="inferred from homology"/>
<evidence type="ECO:0000256" key="2">
    <source>
        <dbReference type="ARBA" id="ARBA00004173"/>
    </source>
</evidence>
<dbReference type="InterPro" id="IPR010487">
    <property type="entry name" value="NGRN/Rrg9"/>
</dbReference>